<dbReference type="EMBL" id="JAINUG010000069">
    <property type="protein sequence ID" value="KAJ8401590.1"/>
    <property type="molecule type" value="Genomic_DNA"/>
</dbReference>
<gene>
    <name evidence="1" type="ORF">AAFF_G00379070</name>
</gene>
<proteinExistence type="predicted"/>
<dbReference type="AlphaFoldDB" id="A0AAD7SFP1"/>
<comment type="caution">
    <text evidence="1">The sequence shown here is derived from an EMBL/GenBank/DDBJ whole genome shotgun (WGS) entry which is preliminary data.</text>
</comment>
<name>A0AAD7SFP1_9TELE</name>
<evidence type="ECO:0000313" key="1">
    <source>
        <dbReference type="EMBL" id="KAJ8401590.1"/>
    </source>
</evidence>
<reference evidence="1" key="1">
    <citation type="journal article" date="2023" name="Science">
        <title>Genome structures resolve the early diversification of teleost fishes.</title>
        <authorList>
            <person name="Parey E."/>
            <person name="Louis A."/>
            <person name="Montfort J."/>
            <person name="Bouchez O."/>
            <person name="Roques C."/>
            <person name="Iampietro C."/>
            <person name="Lluch J."/>
            <person name="Castinel A."/>
            <person name="Donnadieu C."/>
            <person name="Desvignes T."/>
            <person name="Floi Bucao C."/>
            <person name="Jouanno E."/>
            <person name="Wen M."/>
            <person name="Mejri S."/>
            <person name="Dirks R."/>
            <person name="Jansen H."/>
            <person name="Henkel C."/>
            <person name="Chen W.J."/>
            <person name="Zahm M."/>
            <person name="Cabau C."/>
            <person name="Klopp C."/>
            <person name="Thompson A.W."/>
            <person name="Robinson-Rechavi M."/>
            <person name="Braasch I."/>
            <person name="Lecointre G."/>
            <person name="Bobe J."/>
            <person name="Postlethwait J.H."/>
            <person name="Berthelot C."/>
            <person name="Roest Crollius H."/>
            <person name="Guiguen Y."/>
        </authorList>
    </citation>
    <scope>NUCLEOTIDE SEQUENCE</scope>
    <source>
        <strain evidence="1">NC1722</strain>
    </source>
</reference>
<sequence>MSKAGLIEESLTPPPYLWWCRRAGRLWRGPARLRLLSEFCLTLQGGDGTDKNHRHKPTALPEADHRCLCQPSLLLKVNRVQGGGAALLNTVAVTVVRRNAISLEGQGERSPLGMGIARFEEGDLNAVEAIQWQARQTREDSKIRPQGDV</sequence>
<evidence type="ECO:0000313" key="2">
    <source>
        <dbReference type="Proteomes" id="UP001221898"/>
    </source>
</evidence>
<accession>A0AAD7SFP1</accession>
<organism evidence="1 2">
    <name type="scientific">Aldrovandia affinis</name>
    <dbReference type="NCBI Taxonomy" id="143900"/>
    <lineage>
        <taxon>Eukaryota</taxon>
        <taxon>Metazoa</taxon>
        <taxon>Chordata</taxon>
        <taxon>Craniata</taxon>
        <taxon>Vertebrata</taxon>
        <taxon>Euteleostomi</taxon>
        <taxon>Actinopterygii</taxon>
        <taxon>Neopterygii</taxon>
        <taxon>Teleostei</taxon>
        <taxon>Notacanthiformes</taxon>
        <taxon>Halosauridae</taxon>
        <taxon>Aldrovandia</taxon>
    </lineage>
</organism>
<keyword evidence="2" id="KW-1185">Reference proteome</keyword>
<protein>
    <submittedName>
        <fullName evidence="1">Uncharacterized protein</fullName>
    </submittedName>
</protein>
<dbReference type="Proteomes" id="UP001221898">
    <property type="component" value="Unassembled WGS sequence"/>
</dbReference>